<sequence>MTGTWPRLPGARRLRLSDHETSASELRTGGDGPAHLCVLVHSALLDRHLWSRFATALADRMRACDEPWALLAYDLRAHGDAADAPMTGGIKQLAADLGEVVDLVGADARSVHLAGLSLGGAVVQQAAVTEPGRFSTVTAIGTSSRFPADVMNERARRGLDGVAAQLDDTLARWFTASTLAEGGPAVDYVRECVLATSPQRWAYTWQNLAGFDVADQLPSVQAPVLAVAGSADTAAPIPALATIADRARNGTLVVIDGAAHLIALDQPAELAAATGDFLLTATNPSR</sequence>
<dbReference type="EMBL" id="SNXZ01000002">
    <property type="protein sequence ID" value="TDQ00547.1"/>
    <property type="molecule type" value="Genomic_DNA"/>
</dbReference>
<accession>A0A4R6SG83</accession>
<dbReference type="PANTHER" id="PTHR43194">
    <property type="entry name" value="HYDROLASE ALPHA/BETA FOLD FAMILY"/>
    <property type="match status" value="1"/>
</dbReference>
<dbReference type="InterPro" id="IPR000073">
    <property type="entry name" value="AB_hydrolase_1"/>
</dbReference>
<keyword evidence="4" id="KW-1185">Reference proteome</keyword>
<dbReference type="PANTHER" id="PTHR43194:SF2">
    <property type="entry name" value="PEROXISOMAL MEMBRANE PROTEIN LPX1"/>
    <property type="match status" value="1"/>
</dbReference>
<protein>
    <submittedName>
        <fullName evidence="3">3-oxoadipate enol-lactonase</fullName>
    </submittedName>
</protein>
<dbReference type="Pfam" id="PF12697">
    <property type="entry name" value="Abhydrolase_6"/>
    <property type="match status" value="1"/>
</dbReference>
<feature type="domain" description="AB hydrolase-1" evidence="2">
    <location>
        <begin position="38"/>
        <end position="273"/>
    </location>
</feature>
<dbReference type="GO" id="GO:0003824">
    <property type="term" value="F:catalytic activity"/>
    <property type="evidence" value="ECO:0007669"/>
    <property type="project" value="UniProtKB-ARBA"/>
</dbReference>
<reference evidence="3 4" key="1">
    <citation type="submission" date="2019-03" db="EMBL/GenBank/DDBJ databases">
        <title>Genomic Encyclopedia of Type Strains, Phase IV (KMG-IV): sequencing the most valuable type-strain genomes for metagenomic binning, comparative biology and taxonomic classification.</title>
        <authorList>
            <person name="Goeker M."/>
        </authorList>
    </citation>
    <scope>NUCLEOTIDE SEQUENCE [LARGE SCALE GENOMIC DNA]</scope>
    <source>
        <strain evidence="3 4">DSM 45361</strain>
    </source>
</reference>
<evidence type="ECO:0000313" key="3">
    <source>
        <dbReference type="EMBL" id="TDQ00547.1"/>
    </source>
</evidence>
<evidence type="ECO:0000259" key="2">
    <source>
        <dbReference type="Pfam" id="PF12697"/>
    </source>
</evidence>
<dbReference type="SUPFAM" id="SSF53474">
    <property type="entry name" value="alpha/beta-Hydrolases"/>
    <property type="match status" value="1"/>
</dbReference>
<dbReference type="AlphaFoldDB" id="A0A4R6SG83"/>
<dbReference type="InterPro" id="IPR050228">
    <property type="entry name" value="Carboxylesterase_BioH"/>
</dbReference>
<dbReference type="Gene3D" id="3.40.50.1820">
    <property type="entry name" value="alpha/beta hydrolase"/>
    <property type="match status" value="1"/>
</dbReference>
<proteinExistence type="predicted"/>
<comment type="caution">
    <text evidence="3">The sequence shown here is derived from an EMBL/GenBank/DDBJ whole genome shotgun (WGS) entry which is preliminary data.</text>
</comment>
<feature type="region of interest" description="Disordered" evidence="1">
    <location>
        <begin position="1"/>
        <end position="28"/>
    </location>
</feature>
<evidence type="ECO:0000313" key="4">
    <source>
        <dbReference type="Proteomes" id="UP000295444"/>
    </source>
</evidence>
<organism evidence="3 4">
    <name type="scientific">Labedaea rhizosphaerae</name>
    <dbReference type="NCBI Taxonomy" id="598644"/>
    <lineage>
        <taxon>Bacteria</taxon>
        <taxon>Bacillati</taxon>
        <taxon>Actinomycetota</taxon>
        <taxon>Actinomycetes</taxon>
        <taxon>Pseudonocardiales</taxon>
        <taxon>Pseudonocardiaceae</taxon>
        <taxon>Labedaea</taxon>
    </lineage>
</organism>
<dbReference type="RefSeq" id="WP_166659125.1">
    <property type="nucleotide sequence ID" value="NZ_SNXZ01000002.1"/>
</dbReference>
<name>A0A4R6SG83_LABRH</name>
<gene>
    <name evidence="3" type="ORF">EV186_102408</name>
</gene>
<dbReference type="InterPro" id="IPR029058">
    <property type="entry name" value="AB_hydrolase_fold"/>
</dbReference>
<dbReference type="Proteomes" id="UP000295444">
    <property type="component" value="Unassembled WGS sequence"/>
</dbReference>
<evidence type="ECO:0000256" key="1">
    <source>
        <dbReference type="SAM" id="MobiDB-lite"/>
    </source>
</evidence>